<dbReference type="PROSITE" id="PS50109">
    <property type="entry name" value="HIS_KIN"/>
    <property type="match status" value="1"/>
</dbReference>
<comment type="caution">
    <text evidence="7">The sequence shown here is derived from an EMBL/GenBank/DDBJ whole genome shotgun (WGS) entry which is preliminary data.</text>
</comment>
<dbReference type="EMBL" id="NXIG01000006">
    <property type="protein sequence ID" value="RXI30515.1"/>
    <property type="molecule type" value="Genomic_DNA"/>
</dbReference>
<evidence type="ECO:0000256" key="3">
    <source>
        <dbReference type="ARBA" id="ARBA00022679"/>
    </source>
</evidence>
<reference evidence="7 8" key="1">
    <citation type="submission" date="2017-09" db="EMBL/GenBank/DDBJ databases">
        <title>Genomics of the genus Arcobacter.</title>
        <authorList>
            <person name="Perez-Cataluna A."/>
            <person name="Figueras M.J."/>
            <person name="Salas-Masso N."/>
        </authorList>
    </citation>
    <scope>NUCLEOTIDE SEQUENCE [LARGE SCALE GENOMIC DNA]</scope>
    <source>
        <strain evidence="7 8">CECT 7837</strain>
    </source>
</reference>
<evidence type="ECO:0000256" key="4">
    <source>
        <dbReference type="ARBA" id="ARBA00022777"/>
    </source>
</evidence>
<dbReference type="AlphaFoldDB" id="A0AA94JTU4"/>
<evidence type="ECO:0000256" key="5">
    <source>
        <dbReference type="ARBA" id="ARBA00023012"/>
    </source>
</evidence>
<evidence type="ECO:0000256" key="2">
    <source>
        <dbReference type="ARBA" id="ARBA00012438"/>
    </source>
</evidence>
<accession>A0AA94JTU4</accession>
<protein>
    <recommendedName>
        <fullName evidence="2">histidine kinase</fullName>
        <ecNumber evidence="2">2.7.13.3</ecNumber>
    </recommendedName>
</protein>
<gene>
    <name evidence="7" type="ORF">CP962_07040</name>
</gene>
<evidence type="ECO:0000259" key="6">
    <source>
        <dbReference type="PROSITE" id="PS50109"/>
    </source>
</evidence>
<dbReference type="EC" id="2.7.13.3" evidence="2"/>
<dbReference type="InterPro" id="IPR003661">
    <property type="entry name" value="HisK_dim/P_dom"/>
</dbReference>
<dbReference type="GO" id="GO:0000155">
    <property type="term" value="F:phosphorelay sensor kinase activity"/>
    <property type="evidence" value="ECO:0007669"/>
    <property type="project" value="InterPro"/>
</dbReference>
<dbReference type="CDD" id="cd00082">
    <property type="entry name" value="HisKA"/>
    <property type="match status" value="1"/>
</dbReference>
<dbReference type="Pfam" id="PF00512">
    <property type="entry name" value="HisKA"/>
    <property type="match status" value="1"/>
</dbReference>
<name>A0AA94JTU4_9BACT</name>
<sequence length="299" mass="34527">MRSRCTLLIEQLSIAYRCHCSIGNSVNLKEMIHEVLKTFVSESYAFYGHFCLLTEDMTFENFDSFGKIIDFDYKKYDDYKDQLSIINDEDLIILKINLDNGILFLASKNVDVDCSFFLLMFESLISKLNLSVNACLNYNKLEKVNHLLKKQKKELIKANKIKDDFLANMSHELKTPLNSISIISKVMANNKDNKLDDLSLKNIKIINKCSEDLTEIINDILDISKIEAGELTITKNNISLKNLIEELYDSFAPIAHNKNIGFINNFQINNDNIFTDEHRTKQIIKNWNDPEVVDTFLIS</sequence>
<proteinExistence type="predicted"/>
<dbReference type="SMART" id="SM00388">
    <property type="entry name" value="HisKA"/>
    <property type="match status" value="1"/>
</dbReference>
<dbReference type="PANTHER" id="PTHR43711">
    <property type="entry name" value="TWO-COMPONENT HISTIDINE KINASE"/>
    <property type="match status" value="1"/>
</dbReference>
<dbReference type="InterPro" id="IPR050736">
    <property type="entry name" value="Sensor_HK_Regulatory"/>
</dbReference>
<organism evidence="7 8">
    <name type="scientific">Arcobacter ellisii</name>
    <dbReference type="NCBI Taxonomy" id="913109"/>
    <lineage>
        <taxon>Bacteria</taxon>
        <taxon>Pseudomonadati</taxon>
        <taxon>Campylobacterota</taxon>
        <taxon>Epsilonproteobacteria</taxon>
        <taxon>Campylobacterales</taxon>
        <taxon>Arcobacteraceae</taxon>
        <taxon>Arcobacter</taxon>
    </lineage>
</organism>
<evidence type="ECO:0000313" key="8">
    <source>
        <dbReference type="Proteomes" id="UP000290588"/>
    </source>
</evidence>
<keyword evidence="4" id="KW-0418">Kinase</keyword>
<dbReference type="InterPro" id="IPR005467">
    <property type="entry name" value="His_kinase_dom"/>
</dbReference>
<dbReference type="InterPro" id="IPR036097">
    <property type="entry name" value="HisK_dim/P_sf"/>
</dbReference>
<evidence type="ECO:0000256" key="1">
    <source>
        <dbReference type="ARBA" id="ARBA00000085"/>
    </source>
</evidence>
<keyword evidence="5" id="KW-0902">Two-component regulatory system</keyword>
<dbReference type="PANTHER" id="PTHR43711:SF26">
    <property type="entry name" value="SENSOR HISTIDINE KINASE RCSC"/>
    <property type="match status" value="1"/>
</dbReference>
<dbReference type="Proteomes" id="UP000290588">
    <property type="component" value="Unassembled WGS sequence"/>
</dbReference>
<feature type="domain" description="Histidine kinase" evidence="6">
    <location>
        <begin position="168"/>
        <end position="286"/>
    </location>
</feature>
<evidence type="ECO:0000313" key="7">
    <source>
        <dbReference type="EMBL" id="RXI30515.1"/>
    </source>
</evidence>
<comment type="catalytic activity">
    <reaction evidence="1">
        <text>ATP + protein L-histidine = ADP + protein N-phospho-L-histidine.</text>
        <dbReference type="EC" id="2.7.13.3"/>
    </reaction>
</comment>
<keyword evidence="3" id="KW-0808">Transferase</keyword>
<dbReference type="SUPFAM" id="SSF47384">
    <property type="entry name" value="Homodimeric domain of signal transducing histidine kinase"/>
    <property type="match status" value="1"/>
</dbReference>
<dbReference type="Gene3D" id="1.10.287.130">
    <property type="match status" value="1"/>
</dbReference>